<dbReference type="SMART" id="SM00326">
    <property type="entry name" value="SH3"/>
    <property type="match status" value="1"/>
</dbReference>
<reference evidence="6" key="1">
    <citation type="journal article" date="2021" name="Nat. Commun.">
        <title>Genetic determinants of endophytism in the Arabidopsis root mycobiome.</title>
        <authorList>
            <person name="Mesny F."/>
            <person name="Miyauchi S."/>
            <person name="Thiergart T."/>
            <person name="Pickel B."/>
            <person name="Atanasova L."/>
            <person name="Karlsson M."/>
            <person name="Huettel B."/>
            <person name="Barry K.W."/>
            <person name="Haridas S."/>
            <person name="Chen C."/>
            <person name="Bauer D."/>
            <person name="Andreopoulos W."/>
            <person name="Pangilinan J."/>
            <person name="LaButti K."/>
            <person name="Riley R."/>
            <person name="Lipzen A."/>
            <person name="Clum A."/>
            <person name="Drula E."/>
            <person name="Henrissat B."/>
            <person name="Kohler A."/>
            <person name="Grigoriev I.V."/>
            <person name="Martin F.M."/>
            <person name="Hacquard S."/>
        </authorList>
    </citation>
    <scope>NUCLEOTIDE SEQUENCE</scope>
    <source>
        <strain evidence="6">MPI-CAGE-CH-0230</strain>
    </source>
</reference>
<feature type="domain" description="SH3" evidence="5">
    <location>
        <begin position="323"/>
        <end position="383"/>
    </location>
</feature>
<comment type="caution">
    <text evidence="6">The sequence shown here is derived from an EMBL/GenBank/DDBJ whole genome shotgun (WGS) entry which is preliminary data.</text>
</comment>
<dbReference type="PANTHER" id="PTHR15629:SF2">
    <property type="entry name" value="SH3 DOMAIN-CONTAINING YSC84-LIKE PROTEIN 1"/>
    <property type="match status" value="1"/>
</dbReference>
<keyword evidence="2 3" id="KW-0728">SH3 domain</keyword>
<evidence type="ECO:0000259" key="5">
    <source>
        <dbReference type="PROSITE" id="PS50002"/>
    </source>
</evidence>
<dbReference type="CDD" id="cd11842">
    <property type="entry name" value="SH3_Ysc84p_like"/>
    <property type="match status" value="1"/>
</dbReference>
<feature type="compositionally biased region" description="Basic and acidic residues" evidence="4">
    <location>
        <begin position="257"/>
        <end position="267"/>
    </location>
</feature>
<dbReference type="InterPro" id="IPR001452">
    <property type="entry name" value="SH3_domain"/>
</dbReference>
<evidence type="ECO:0000256" key="2">
    <source>
        <dbReference type="ARBA" id="ARBA00022443"/>
    </source>
</evidence>
<feature type="compositionally biased region" description="Pro residues" evidence="4">
    <location>
        <begin position="310"/>
        <end position="319"/>
    </location>
</feature>
<dbReference type="InterPro" id="IPR036028">
    <property type="entry name" value="SH3-like_dom_sf"/>
</dbReference>
<dbReference type="SUPFAM" id="SSF50044">
    <property type="entry name" value="SH3-domain"/>
    <property type="match status" value="1"/>
</dbReference>
<dbReference type="GO" id="GO:0051666">
    <property type="term" value="P:actin cortical patch localization"/>
    <property type="evidence" value="ECO:0007669"/>
    <property type="project" value="TreeGrafter"/>
</dbReference>
<dbReference type="CDD" id="cd11525">
    <property type="entry name" value="SYLF_SH3YL1_like"/>
    <property type="match status" value="1"/>
</dbReference>
<dbReference type="InterPro" id="IPR051702">
    <property type="entry name" value="SH3_domain_YSC84-like"/>
</dbReference>
<protein>
    <recommendedName>
        <fullName evidence="5">SH3 domain-containing protein</fullName>
    </recommendedName>
</protein>
<sequence length="383" mass="40258">MGINNPLPSNLSSECKKCGKILTSFIDPRQPLGPDKVIPASILANAKGLAILTVFKAGFLGSGRFGSGLVVARLPNGGWSAPSAIMTAGGGFGGQIGFELTDFVFILNDSHAVKTFSQQGSITLGGNVSIAAGPVGRNAEAAGAASLKGVSGIFAYSKTKGLFAGVSLEGSAIIERRDANEKLYGQRLTAAQLLNGAIPSPPQAAPLMTILNSRAFAGVRQGEAVDSAMYNDSPVYDNNHDDVVWEGRRGSAYGEGENNRTRDEFGRPSRSSTWQDDVYDRPSGTGINRSNTIGSGAGGNDHAVSAAGKKPPPPRPFAPKPQLKKDQAIAQFTFEADQPGDLGFKKGEVITVLKKTTSDNDWWTGQIGNRTGIFPSNYVKLQE</sequence>
<dbReference type="GO" id="GO:0051017">
    <property type="term" value="P:actin filament bundle assembly"/>
    <property type="evidence" value="ECO:0007669"/>
    <property type="project" value="TreeGrafter"/>
</dbReference>
<dbReference type="Pfam" id="PF07653">
    <property type="entry name" value="SH3_2"/>
    <property type="match status" value="1"/>
</dbReference>
<dbReference type="PRINTS" id="PR01887">
    <property type="entry name" value="SPECTRNALPHA"/>
</dbReference>
<dbReference type="InterPro" id="IPR007461">
    <property type="entry name" value="Ysc84_actin-binding"/>
</dbReference>
<dbReference type="GO" id="GO:0051015">
    <property type="term" value="F:actin filament binding"/>
    <property type="evidence" value="ECO:0007669"/>
    <property type="project" value="TreeGrafter"/>
</dbReference>
<accession>A0A9P8YHE5</accession>
<dbReference type="GO" id="GO:0035091">
    <property type="term" value="F:phosphatidylinositol binding"/>
    <property type="evidence" value="ECO:0007669"/>
    <property type="project" value="TreeGrafter"/>
</dbReference>
<evidence type="ECO:0000313" key="6">
    <source>
        <dbReference type="EMBL" id="KAH7040325.1"/>
    </source>
</evidence>
<gene>
    <name evidence="6" type="ORF">B0I36DRAFT_8761</name>
</gene>
<evidence type="ECO:0000256" key="1">
    <source>
        <dbReference type="ARBA" id="ARBA00007761"/>
    </source>
</evidence>
<dbReference type="Gene3D" id="2.30.30.40">
    <property type="entry name" value="SH3 Domains"/>
    <property type="match status" value="1"/>
</dbReference>
<dbReference type="PRINTS" id="PR00452">
    <property type="entry name" value="SH3DOMAIN"/>
</dbReference>
<dbReference type="Proteomes" id="UP000756346">
    <property type="component" value="Unassembled WGS sequence"/>
</dbReference>
<dbReference type="PANTHER" id="PTHR15629">
    <property type="entry name" value="SH3YL1 PROTEIN"/>
    <property type="match status" value="1"/>
</dbReference>
<feature type="region of interest" description="Disordered" evidence="4">
    <location>
        <begin position="250"/>
        <end position="324"/>
    </location>
</feature>
<proteinExistence type="inferred from homology"/>
<dbReference type="FunFam" id="2.30.30.40:FF:000100">
    <property type="entry name" value="SH3 domain-containing YSC84-like protein 1"/>
    <property type="match status" value="1"/>
</dbReference>
<keyword evidence="7" id="KW-1185">Reference proteome</keyword>
<comment type="similarity">
    <text evidence="1">Belongs to the SH3YL1 family.</text>
</comment>
<evidence type="ECO:0000256" key="3">
    <source>
        <dbReference type="PROSITE-ProRule" id="PRU00192"/>
    </source>
</evidence>
<dbReference type="PROSITE" id="PS50002">
    <property type="entry name" value="SH3"/>
    <property type="match status" value="1"/>
</dbReference>
<dbReference type="OrthoDB" id="443981at2759"/>
<name>A0A9P8YHE5_9PEZI</name>
<dbReference type="AlphaFoldDB" id="A0A9P8YHE5"/>
<dbReference type="Pfam" id="PF04366">
    <property type="entry name" value="Ysc84"/>
    <property type="match status" value="1"/>
</dbReference>
<evidence type="ECO:0000313" key="7">
    <source>
        <dbReference type="Proteomes" id="UP000756346"/>
    </source>
</evidence>
<dbReference type="EMBL" id="JAGTJQ010000001">
    <property type="protein sequence ID" value="KAH7040325.1"/>
    <property type="molecule type" value="Genomic_DNA"/>
</dbReference>
<dbReference type="GO" id="GO:0030479">
    <property type="term" value="C:actin cortical patch"/>
    <property type="evidence" value="ECO:0007669"/>
    <property type="project" value="TreeGrafter"/>
</dbReference>
<dbReference type="GeneID" id="70193041"/>
<dbReference type="RefSeq" id="XP_046018380.1">
    <property type="nucleotide sequence ID" value="XM_046163495.1"/>
</dbReference>
<feature type="compositionally biased region" description="Polar residues" evidence="4">
    <location>
        <begin position="285"/>
        <end position="294"/>
    </location>
</feature>
<dbReference type="InterPro" id="IPR033643">
    <property type="entry name" value="SYLF_SH3YL1-like"/>
</dbReference>
<organism evidence="6 7">
    <name type="scientific">Microdochium trichocladiopsis</name>
    <dbReference type="NCBI Taxonomy" id="1682393"/>
    <lineage>
        <taxon>Eukaryota</taxon>
        <taxon>Fungi</taxon>
        <taxon>Dikarya</taxon>
        <taxon>Ascomycota</taxon>
        <taxon>Pezizomycotina</taxon>
        <taxon>Sordariomycetes</taxon>
        <taxon>Xylariomycetidae</taxon>
        <taxon>Xylariales</taxon>
        <taxon>Microdochiaceae</taxon>
        <taxon>Microdochium</taxon>
    </lineage>
</organism>
<evidence type="ECO:0000256" key="4">
    <source>
        <dbReference type="SAM" id="MobiDB-lite"/>
    </source>
</evidence>